<comment type="catalytic activity">
    <reaction evidence="5">
        <text>a 5'-end NAD(+)-phospho-ribonucleoside in mRNA + H2O = a 5'-end phospho-adenosine-phospho-ribonucleoside in mRNA + beta-nicotinamide D-ribonucleotide + 2 H(+)</text>
        <dbReference type="Rhea" id="RHEA:60876"/>
        <dbReference type="Rhea" id="RHEA-COMP:15698"/>
        <dbReference type="Rhea" id="RHEA-COMP:15719"/>
        <dbReference type="ChEBI" id="CHEBI:14649"/>
        <dbReference type="ChEBI" id="CHEBI:15377"/>
        <dbReference type="ChEBI" id="CHEBI:15378"/>
        <dbReference type="ChEBI" id="CHEBI:144029"/>
        <dbReference type="ChEBI" id="CHEBI:144051"/>
    </reaction>
</comment>
<evidence type="ECO:0000256" key="2">
    <source>
        <dbReference type="ARBA" id="ARBA00022801"/>
    </source>
</evidence>
<gene>
    <name evidence="5 7" type="primary">nudC</name>
    <name evidence="7" type="ORF">PN838_16405</name>
</gene>
<protein>
    <recommendedName>
        <fullName evidence="5">NAD-capped RNA hydrolase NudC</fullName>
        <shortName evidence="5">DeNADding enzyme NudC</shortName>
        <ecNumber evidence="5">3.6.1.-</ecNumber>
    </recommendedName>
    <alternativeName>
        <fullName evidence="5">NADH pyrophosphatase</fullName>
        <ecNumber evidence="5">3.6.1.22</ecNumber>
    </alternativeName>
</protein>
<feature type="binding site" evidence="5">
    <location>
        <begin position="208"/>
        <end position="215"/>
    </location>
    <ligand>
        <name>substrate</name>
    </ligand>
</feature>
<dbReference type="CDD" id="cd03429">
    <property type="entry name" value="NUDIX_NADH_pyrophosphatase_Nudt13"/>
    <property type="match status" value="1"/>
</dbReference>
<sequence>MIKHNILFNNELNGWWCLVHQHRVYLTSPVNQLPSGCFDELGLPVKAPESVHQIGEHQDLPVYMIDVKSADLIDEMDHELFVGIRSVLFNHNEMFEFAARAYQVALFLRTHKYCGECGEQMTLVDWELATLCEPCKHRCYPRISPVVIVAIRNKDKILLAQGTRSTTGLYSVLAGFVESGETLEQTVHREVFEEVGIKVKNLKYQLSQPWPFPHSLMVGFLAEYDSGEINICEDEIVTADWFSIKDLPQVPQQQTIAGKLIHTTKKMMALARR</sequence>
<dbReference type="Pfam" id="PF00293">
    <property type="entry name" value="NUDIX"/>
    <property type="match status" value="1"/>
</dbReference>
<dbReference type="InterPro" id="IPR022925">
    <property type="entry name" value="RNA_Hydrolase_NudC"/>
</dbReference>
<evidence type="ECO:0000313" key="7">
    <source>
        <dbReference type="EMBL" id="MDC2890063.1"/>
    </source>
</evidence>
<comment type="cofactor">
    <cofactor evidence="5">
        <name>Mg(2+)</name>
        <dbReference type="ChEBI" id="CHEBI:18420"/>
    </cofactor>
    <cofactor evidence="5">
        <name>Mn(2+)</name>
        <dbReference type="ChEBI" id="CHEBI:29035"/>
    </cofactor>
    <text evidence="5">Divalent metal cations. Mg(2+) or Mn(2+).</text>
</comment>
<feature type="binding site" evidence="5">
    <location>
        <position position="235"/>
    </location>
    <ligand>
        <name>a divalent metal cation</name>
        <dbReference type="ChEBI" id="CHEBI:60240"/>
        <label>1</label>
    </ligand>
</feature>
<dbReference type="InterPro" id="IPR049734">
    <property type="entry name" value="NudC-like_C"/>
</dbReference>
<dbReference type="PROSITE" id="PS51462">
    <property type="entry name" value="NUDIX"/>
    <property type="match status" value="1"/>
</dbReference>
<dbReference type="InterPro" id="IPR050241">
    <property type="entry name" value="NAD-cap_RNA_hydrolase_NudC"/>
</dbReference>
<feature type="binding site" evidence="5">
    <location>
        <position position="140"/>
    </location>
    <ligand>
        <name>substrate</name>
    </ligand>
</feature>
<organism evidence="7 8">
    <name type="scientific">Psychrosphaera algicola</name>
    <dbReference type="NCBI Taxonomy" id="3023714"/>
    <lineage>
        <taxon>Bacteria</taxon>
        <taxon>Pseudomonadati</taxon>
        <taxon>Pseudomonadota</taxon>
        <taxon>Gammaproteobacteria</taxon>
        <taxon>Alteromonadales</taxon>
        <taxon>Pseudoalteromonadaceae</taxon>
        <taxon>Psychrosphaera</taxon>
    </lineage>
</organism>
<dbReference type="RefSeq" id="WP_215961968.1">
    <property type="nucleotide sequence ID" value="NZ_JAQOMS010000002.1"/>
</dbReference>
<dbReference type="EC" id="3.6.1.22" evidence="5"/>
<feature type="binding site" evidence="5">
    <location>
        <position position="135"/>
    </location>
    <ligand>
        <name>Zn(2+)</name>
        <dbReference type="ChEBI" id="CHEBI:29105"/>
    </ligand>
</feature>
<evidence type="ECO:0000256" key="1">
    <source>
        <dbReference type="ARBA" id="ARBA00022723"/>
    </source>
</evidence>
<feature type="binding site" evidence="5">
    <location>
        <position position="85"/>
    </location>
    <ligand>
        <name>substrate</name>
    </ligand>
</feature>
<dbReference type="InterPro" id="IPR020084">
    <property type="entry name" value="NUDIX_hydrolase_CS"/>
</dbReference>
<comment type="similarity">
    <text evidence="5">Belongs to the Nudix hydrolase family. NudC subfamily.</text>
</comment>
<feature type="binding site" evidence="5">
    <location>
        <position position="190"/>
    </location>
    <ligand>
        <name>a divalent metal cation</name>
        <dbReference type="ChEBI" id="CHEBI:60240"/>
        <label>3</label>
    </ligand>
</feature>
<evidence type="ECO:0000313" key="8">
    <source>
        <dbReference type="Proteomes" id="UP001528411"/>
    </source>
</evidence>
<evidence type="ECO:0000259" key="6">
    <source>
        <dbReference type="PROSITE" id="PS51462"/>
    </source>
</evidence>
<name>A0ABT5FEX8_9GAMM</name>
<feature type="short sequence motif" description="Nudix box" evidence="5">
    <location>
        <begin position="175"/>
        <end position="196"/>
    </location>
</feature>
<keyword evidence="1 5" id="KW-0479">Metal-binding</keyword>
<dbReference type="EC" id="3.6.1.-" evidence="5"/>
<feature type="binding site" evidence="5">
    <location>
        <position position="114"/>
    </location>
    <ligand>
        <name>Zn(2+)</name>
        <dbReference type="ChEBI" id="CHEBI:29105"/>
    </ligand>
</feature>
<feature type="binding site" evidence="5">
    <location>
        <position position="235"/>
    </location>
    <ligand>
        <name>a divalent metal cation</name>
        <dbReference type="ChEBI" id="CHEBI:60240"/>
        <label>3</label>
    </ligand>
</feature>
<keyword evidence="5" id="KW-0520">NAD</keyword>
<feature type="binding site" evidence="5">
    <location>
        <position position="257"/>
    </location>
    <ligand>
        <name>substrate</name>
    </ligand>
</feature>
<dbReference type="PROSITE" id="PS00893">
    <property type="entry name" value="NUDIX_BOX"/>
    <property type="match status" value="1"/>
</dbReference>
<comment type="caution">
    <text evidence="5">Lacks conserved residue(s) required for the propagation of feature annotation.</text>
</comment>
<feature type="binding site" evidence="5">
    <location>
        <position position="190"/>
    </location>
    <ligand>
        <name>a divalent metal cation</name>
        <dbReference type="ChEBI" id="CHEBI:60240"/>
        <label>2</label>
    </ligand>
</feature>
<keyword evidence="8" id="KW-1185">Reference proteome</keyword>
<proteinExistence type="inferred from homology"/>
<feature type="domain" description="Nudix hydrolase" evidence="6">
    <location>
        <begin position="141"/>
        <end position="268"/>
    </location>
</feature>
<dbReference type="PANTHER" id="PTHR42904:SF6">
    <property type="entry name" value="NAD-CAPPED RNA HYDROLASE NUDT12"/>
    <property type="match status" value="1"/>
</dbReference>
<dbReference type="Proteomes" id="UP001528411">
    <property type="component" value="Unassembled WGS sequence"/>
</dbReference>
<feature type="binding site" evidence="5">
    <location>
        <position position="194"/>
    </location>
    <ligand>
        <name>a divalent metal cation</name>
        <dbReference type="ChEBI" id="CHEBI:60240"/>
        <label>3</label>
    </ligand>
</feature>
<keyword evidence="2 5" id="KW-0378">Hydrolase</keyword>
<dbReference type="PANTHER" id="PTHR42904">
    <property type="entry name" value="NUDIX HYDROLASE, NUDC SUBFAMILY"/>
    <property type="match status" value="1"/>
</dbReference>
<dbReference type="Pfam" id="PF09297">
    <property type="entry name" value="Zn_ribbon_NUD"/>
    <property type="match status" value="1"/>
</dbReference>
<comment type="caution">
    <text evidence="7">The sequence shown here is derived from an EMBL/GenBank/DDBJ whole genome shotgun (WGS) entry which is preliminary data.</text>
</comment>
<feature type="binding site" evidence="5">
    <location>
        <position position="132"/>
    </location>
    <ligand>
        <name>Zn(2+)</name>
        <dbReference type="ChEBI" id="CHEBI:29105"/>
    </ligand>
</feature>
<comment type="cofactor">
    <cofactor evidence="5">
        <name>Zn(2+)</name>
        <dbReference type="ChEBI" id="CHEBI:29105"/>
    </cofactor>
    <text evidence="5">Binds 1 zinc ion per subunit.</text>
</comment>
<evidence type="ECO:0000256" key="5">
    <source>
        <dbReference type="HAMAP-Rule" id="MF_00297"/>
    </source>
</evidence>
<dbReference type="InterPro" id="IPR000086">
    <property type="entry name" value="NUDIX_hydrolase_dom"/>
</dbReference>
<feature type="binding site" evidence="5">
    <location>
        <position position="174"/>
    </location>
    <ligand>
        <name>a divalent metal cation</name>
        <dbReference type="ChEBI" id="CHEBI:60240"/>
        <label>1</label>
    </ligand>
</feature>
<reference evidence="7 8" key="1">
    <citation type="submission" date="2023-01" db="EMBL/GenBank/DDBJ databases">
        <title>Psychrosphaera sp. nov., isolated from marine algae.</title>
        <authorList>
            <person name="Bayburt H."/>
            <person name="Choi B.J."/>
            <person name="Kim J.M."/>
            <person name="Choi D.G."/>
            <person name="Jeon C.O."/>
        </authorList>
    </citation>
    <scope>NUCLEOTIDE SEQUENCE [LARGE SCALE GENOMIC DNA]</scope>
    <source>
        <strain evidence="7 8">G1-22</strain>
    </source>
</reference>
<evidence type="ECO:0000256" key="3">
    <source>
        <dbReference type="ARBA" id="ARBA00022842"/>
    </source>
</evidence>
<comment type="catalytic activity">
    <reaction evidence="5">
        <text>NAD(+) + H2O = beta-nicotinamide D-ribonucleotide + AMP + 2 H(+)</text>
        <dbReference type="Rhea" id="RHEA:11800"/>
        <dbReference type="ChEBI" id="CHEBI:14649"/>
        <dbReference type="ChEBI" id="CHEBI:15377"/>
        <dbReference type="ChEBI" id="CHEBI:15378"/>
        <dbReference type="ChEBI" id="CHEBI:57540"/>
        <dbReference type="ChEBI" id="CHEBI:456215"/>
        <dbReference type="EC" id="3.6.1.22"/>
    </reaction>
</comment>
<comment type="function">
    <text evidence="5">mRNA decapping enzyme that specifically removes the nicotinamide adenine dinucleotide (NAD) cap from a subset of mRNAs by hydrolyzing the diphosphate linkage to produce nicotinamide mononucleotide (NMN) and 5' monophosphate mRNA. The NAD-cap is present at the 5'-end of some mRNAs and stabilizes RNA against 5'-processing. Has preference for mRNAs with a 5'-end purine. Catalyzes the hydrolysis of a broad range of dinucleotide pyrophosphates.</text>
</comment>
<keyword evidence="5" id="KW-0862">Zinc</keyword>
<feature type="binding site" evidence="5">
    <location>
        <position position="194"/>
    </location>
    <ligand>
        <name>a divalent metal cation</name>
        <dbReference type="ChEBI" id="CHEBI:60240"/>
        <label>1</label>
    </ligand>
</feature>
<feature type="binding site" evidence="5">
    <location>
        <position position="117"/>
    </location>
    <ligand>
        <name>Zn(2+)</name>
        <dbReference type="ChEBI" id="CHEBI:29105"/>
    </ligand>
</feature>
<keyword evidence="3 5" id="KW-0460">Magnesium</keyword>
<comment type="subunit">
    <text evidence="5">Homodimer.</text>
</comment>
<dbReference type="GO" id="GO:0016787">
    <property type="term" value="F:hydrolase activity"/>
    <property type="evidence" value="ECO:0007669"/>
    <property type="project" value="UniProtKB-KW"/>
</dbReference>
<accession>A0ABT5FEX8</accession>
<dbReference type="HAMAP" id="MF_00297">
    <property type="entry name" value="Nudix_NudC"/>
    <property type="match status" value="1"/>
</dbReference>
<dbReference type="EMBL" id="JAQOMS010000002">
    <property type="protein sequence ID" value="MDC2890063.1"/>
    <property type="molecule type" value="Genomic_DNA"/>
</dbReference>
<dbReference type="InterPro" id="IPR015376">
    <property type="entry name" value="Znr_NADH_PPase"/>
</dbReference>
<dbReference type="NCBIfam" id="NF001299">
    <property type="entry name" value="PRK00241.1"/>
    <property type="match status" value="1"/>
</dbReference>
<comment type="catalytic activity">
    <reaction evidence="5">
        <text>NADH + H2O = reduced beta-nicotinamide D-ribonucleotide + AMP + 2 H(+)</text>
        <dbReference type="Rhea" id="RHEA:48868"/>
        <dbReference type="ChEBI" id="CHEBI:15377"/>
        <dbReference type="ChEBI" id="CHEBI:15378"/>
        <dbReference type="ChEBI" id="CHEBI:57945"/>
        <dbReference type="ChEBI" id="CHEBI:90832"/>
        <dbReference type="ChEBI" id="CHEBI:456215"/>
        <dbReference type="EC" id="3.6.1.22"/>
    </reaction>
</comment>
<keyword evidence="4 5" id="KW-0464">Manganese</keyword>
<evidence type="ECO:0000256" key="4">
    <source>
        <dbReference type="ARBA" id="ARBA00023211"/>
    </source>
</evidence>
<feature type="binding site" evidence="5">
    <location>
        <position position="127"/>
    </location>
    <ligand>
        <name>substrate</name>
    </ligand>
</feature>